<dbReference type="InterPro" id="IPR002725">
    <property type="entry name" value="YgjP-like_metallopeptidase"/>
</dbReference>
<sequence length="221" mass="27118">MKEYQIQINDETIVYQLTYKHMQNIRMRVRDGQLLISAPYGTSLTYIEQMIHTYQKRILTQIHAFQPYYQYNDGGYVLIFNQRYRLVVRDIGVKRCQCHGHDLYVYHYDIQGCVEKECYRILYDYIEERMIDYLAHDFDLDMPRIEIKKYKSRWGSCYYKEQRVSFHLGLVHLEKELIDYVIVHELCHFLYHDHSASFYHEIAKRLPHYQILQKRLKEKHT</sequence>
<dbReference type="Gene3D" id="3.30.2010.10">
    <property type="entry name" value="Metalloproteases ('zincins'), catalytic domain"/>
    <property type="match status" value="1"/>
</dbReference>
<dbReference type="PANTHER" id="PTHR30399">
    <property type="entry name" value="UNCHARACTERIZED PROTEIN YGJP"/>
    <property type="match status" value="1"/>
</dbReference>
<gene>
    <name evidence="2" type="ORF">B5E75_08850</name>
</gene>
<dbReference type="RefSeq" id="WP_087358477.1">
    <property type="nucleotide sequence ID" value="NZ_JACJKO010000003.1"/>
</dbReference>
<dbReference type="Proteomes" id="UP000195305">
    <property type="component" value="Unassembled WGS sequence"/>
</dbReference>
<dbReference type="CDD" id="cd07344">
    <property type="entry name" value="M48_yhfN_like"/>
    <property type="match status" value="1"/>
</dbReference>
<name>A0A1Y4SV89_9FIRM</name>
<comment type="caution">
    <text evidence="2">The sequence shown here is derived from an EMBL/GenBank/DDBJ whole genome shotgun (WGS) entry which is preliminary data.</text>
</comment>
<dbReference type="PANTHER" id="PTHR30399:SF1">
    <property type="entry name" value="UTP PYROPHOSPHATASE"/>
    <property type="match status" value="1"/>
</dbReference>
<dbReference type="AlphaFoldDB" id="A0A1Y4SV89"/>
<protein>
    <recommendedName>
        <fullName evidence="1">YgjP-like metallopeptidase domain-containing protein</fullName>
    </recommendedName>
</protein>
<feature type="domain" description="YgjP-like metallopeptidase" evidence="1">
    <location>
        <begin position="24"/>
        <end position="218"/>
    </location>
</feature>
<dbReference type="EMBL" id="NFLJ01000024">
    <property type="protein sequence ID" value="OUQ33807.1"/>
    <property type="molecule type" value="Genomic_DNA"/>
</dbReference>
<evidence type="ECO:0000313" key="2">
    <source>
        <dbReference type="EMBL" id="OUQ33807.1"/>
    </source>
</evidence>
<proteinExistence type="predicted"/>
<evidence type="ECO:0000313" key="3">
    <source>
        <dbReference type="Proteomes" id="UP000195305"/>
    </source>
</evidence>
<keyword evidence="3" id="KW-1185">Reference proteome</keyword>
<evidence type="ECO:0000259" key="1">
    <source>
        <dbReference type="Pfam" id="PF01863"/>
    </source>
</evidence>
<accession>A0A1Y4SV89</accession>
<dbReference type="InterPro" id="IPR053136">
    <property type="entry name" value="UTP_pyrophosphatase-like"/>
</dbReference>
<reference evidence="2 3" key="1">
    <citation type="journal article" date="2018" name="BMC Genomics">
        <title>Whole genome sequencing and function prediction of 133 gut anaerobes isolated from chicken caecum in pure cultures.</title>
        <authorList>
            <person name="Medvecky M."/>
            <person name="Cejkova D."/>
            <person name="Polansky O."/>
            <person name="Karasova D."/>
            <person name="Kubasova T."/>
            <person name="Cizek A."/>
            <person name="Rychlik I."/>
        </authorList>
    </citation>
    <scope>NUCLEOTIDE SEQUENCE [LARGE SCALE GENOMIC DNA]</scope>
    <source>
        <strain evidence="2 3">An13</strain>
    </source>
</reference>
<dbReference type="OrthoDB" id="9811177at2"/>
<organism evidence="2 3">
    <name type="scientific">Massilimicrobiota timonensis</name>
    <dbReference type="NCBI Taxonomy" id="1776392"/>
    <lineage>
        <taxon>Bacteria</taxon>
        <taxon>Bacillati</taxon>
        <taxon>Bacillota</taxon>
        <taxon>Erysipelotrichia</taxon>
        <taxon>Erysipelotrichales</taxon>
        <taxon>Erysipelotrichaceae</taxon>
        <taxon>Massilimicrobiota</taxon>
    </lineage>
</organism>
<dbReference type="Pfam" id="PF01863">
    <property type="entry name" value="YgjP-like"/>
    <property type="match status" value="1"/>
</dbReference>